<evidence type="ECO:0000256" key="1">
    <source>
        <dbReference type="SAM" id="MobiDB-lite"/>
    </source>
</evidence>
<comment type="caution">
    <text evidence="2">The sequence shown here is derived from an EMBL/GenBank/DDBJ whole genome shotgun (WGS) entry which is preliminary data.</text>
</comment>
<evidence type="ECO:0000313" key="3">
    <source>
        <dbReference type="Proteomes" id="UP000838756"/>
    </source>
</evidence>
<accession>A0A8S4QSY5</accession>
<feature type="non-terminal residue" evidence="2">
    <location>
        <position position="1"/>
    </location>
</feature>
<dbReference type="AlphaFoldDB" id="A0A8S4QSY5"/>
<feature type="compositionally biased region" description="Polar residues" evidence="1">
    <location>
        <begin position="41"/>
        <end position="50"/>
    </location>
</feature>
<protein>
    <submittedName>
        <fullName evidence="2">Jg1468 protein</fullName>
    </submittedName>
</protein>
<organism evidence="2 3">
    <name type="scientific">Pararge aegeria aegeria</name>
    <dbReference type="NCBI Taxonomy" id="348720"/>
    <lineage>
        <taxon>Eukaryota</taxon>
        <taxon>Metazoa</taxon>
        <taxon>Ecdysozoa</taxon>
        <taxon>Arthropoda</taxon>
        <taxon>Hexapoda</taxon>
        <taxon>Insecta</taxon>
        <taxon>Pterygota</taxon>
        <taxon>Neoptera</taxon>
        <taxon>Endopterygota</taxon>
        <taxon>Lepidoptera</taxon>
        <taxon>Glossata</taxon>
        <taxon>Ditrysia</taxon>
        <taxon>Papilionoidea</taxon>
        <taxon>Nymphalidae</taxon>
        <taxon>Satyrinae</taxon>
        <taxon>Satyrini</taxon>
        <taxon>Parargina</taxon>
        <taxon>Pararge</taxon>
    </lineage>
</organism>
<name>A0A8S4QSY5_9NEOP</name>
<proteinExistence type="predicted"/>
<evidence type="ECO:0000313" key="2">
    <source>
        <dbReference type="EMBL" id="CAH2215998.1"/>
    </source>
</evidence>
<feature type="region of interest" description="Disordered" evidence="1">
    <location>
        <begin position="31"/>
        <end position="50"/>
    </location>
</feature>
<keyword evidence="3" id="KW-1185">Reference proteome</keyword>
<reference evidence="2" key="1">
    <citation type="submission" date="2022-03" db="EMBL/GenBank/DDBJ databases">
        <authorList>
            <person name="Lindestad O."/>
        </authorList>
    </citation>
    <scope>NUCLEOTIDE SEQUENCE</scope>
</reference>
<gene>
    <name evidence="2" type="primary">jg1468</name>
    <name evidence="2" type="ORF">PAEG_LOCUS4076</name>
</gene>
<dbReference type="Proteomes" id="UP000838756">
    <property type="component" value="Unassembled WGS sequence"/>
</dbReference>
<dbReference type="EMBL" id="CAKXAJ010013640">
    <property type="protein sequence ID" value="CAH2215998.1"/>
    <property type="molecule type" value="Genomic_DNA"/>
</dbReference>
<sequence length="50" mass="5590">NHCISISGEVFAENRDDFGFAEQQRFSKLVSRKSALRTDEQNTSASPIDS</sequence>